<dbReference type="RefSeq" id="WP_118656946.1">
    <property type="nucleotide sequence ID" value="NZ_JACOOK010000001.1"/>
</dbReference>
<feature type="chain" id="PRO_5046500702" evidence="2">
    <location>
        <begin position="19"/>
        <end position="717"/>
    </location>
</feature>
<sequence length="717" mass="76757">MKKHINPVIALISCLALALASCGKSDADGSLPTNGQGMLQLSFDIPGYGGQSKAAEYDALAISTLRLYKVEPDGQGGATESLIRKYKPATDVPANLYLAAGKYKVTVEAGDNSEASFTHKSYAGASEFDLAAHETKIVPVVCKITNIVVRAVFDATITQKFDKSRRLYVCASDEFSRTDAENNLVPTLEYTEDTVGYFLLPEGTQNLSWGFFGESSDPEIDKNGTKTGKIQLPQQGMQYTLTLKYSKTPDGYLTVNVKVREYESAHDDSFTFSPQPTLTGDGFPIGNVTGYYLDPVKFKIASINPLSSLKMTAGGQQYDVVAGGAAVDGIAAEGIAFKKIDEYNSSLSLDGTFFAKLTSGVNELSFLMTDTDNSEGKATARVAVAGATGASSTDLWFGTANLNAIVTNPSGTDIKIRYRIAGTDAWTELNASKGADGYTYTAQATDFKAGRTYECQLLENGAENGAVRSVNTEAGIQLPNAGFEEWQKSGKAWYPYASGGTEFWGTGNPGATSLGDKFNLTTGEADPRPGSSGTTCAKLQTQFPNMAGIGKLAAGNIFVGSFGAVSGMGGTVNMGRPFTFNAKPTGLRVWYKCNVGSGDKGRIFVCLIRMTKAGATCHVVNTNDADETAFSPSDEFLYTKKSDASTLEGHILGYGDLMIESSVAQWTEVTIPINYREQYNSEKPNVLMVTASASYRGDYFEGSTDSNLFLDDVEFIY</sequence>
<evidence type="ECO:0000256" key="1">
    <source>
        <dbReference type="SAM" id="MobiDB-lite"/>
    </source>
</evidence>
<evidence type="ECO:0000256" key="2">
    <source>
        <dbReference type="SAM" id="SignalP"/>
    </source>
</evidence>
<dbReference type="Proteomes" id="UP000636891">
    <property type="component" value="Unassembled WGS sequence"/>
</dbReference>
<comment type="caution">
    <text evidence="4">The sequence shown here is derived from an EMBL/GenBank/DDBJ whole genome shotgun (WGS) entry which is preliminary data.</text>
</comment>
<keyword evidence="2" id="KW-0732">Signal</keyword>
<dbReference type="InterPro" id="IPR025112">
    <property type="entry name" value="PCMD"/>
</dbReference>
<dbReference type="Pfam" id="PF13201">
    <property type="entry name" value="PCMD"/>
    <property type="match status" value="1"/>
</dbReference>
<evidence type="ECO:0000259" key="3">
    <source>
        <dbReference type="Pfam" id="PF13201"/>
    </source>
</evidence>
<accession>A0ABR7CJ53</accession>
<dbReference type="InterPro" id="IPR027840">
    <property type="entry name" value="DUF4493"/>
</dbReference>
<evidence type="ECO:0000313" key="4">
    <source>
        <dbReference type="EMBL" id="MBC5615689.1"/>
    </source>
</evidence>
<name>A0ABR7CJ53_9BACT</name>
<dbReference type="EMBL" id="JACOOK010000001">
    <property type="protein sequence ID" value="MBC5615689.1"/>
    <property type="molecule type" value="Genomic_DNA"/>
</dbReference>
<dbReference type="InterPro" id="IPR038653">
    <property type="entry name" value="Put_CMD_sf"/>
</dbReference>
<evidence type="ECO:0000313" key="5">
    <source>
        <dbReference type="Proteomes" id="UP000636891"/>
    </source>
</evidence>
<dbReference type="Gene3D" id="2.60.120.890">
    <property type="entry name" value="BT2081, beta-jelly-roll domain"/>
    <property type="match status" value="1"/>
</dbReference>
<keyword evidence="5" id="KW-1185">Reference proteome</keyword>
<proteinExistence type="predicted"/>
<reference evidence="4 5" key="1">
    <citation type="submission" date="2020-08" db="EMBL/GenBank/DDBJ databases">
        <title>Genome public.</title>
        <authorList>
            <person name="Liu C."/>
            <person name="Sun Q."/>
        </authorList>
    </citation>
    <scope>NUCLEOTIDE SEQUENCE [LARGE SCALE GENOMIC DNA]</scope>
    <source>
        <strain evidence="4 5">New-7</strain>
    </source>
</reference>
<feature type="signal peptide" evidence="2">
    <location>
        <begin position="1"/>
        <end position="18"/>
    </location>
</feature>
<dbReference type="Pfam" id="PF14900">
    <property type="entry name" value="DUF4493"/>
    <property type="match status" value="1"/>
</dbReference>
<feature type="region of interest" description="Disordered" evidence="1">
    <location>
        <begin position="515"/>
        <end position="534"/>
    </location>
</feature>
<dbReference type="PROSITE" id="PS51257">
    <property type="entry name" value="PROKAR_LIPOPROTEIN"/>
    <property type="match status" value="1"/>
</dbReference>
<gene>
    <name evidence="4" type="ORF">H8S08_01465</name>
</gene>
<protein>
    <submittedName>
        <fullName evidence="4">PCMD domain-containing protein</fullName>
    </submittedName>
</protein>
<organism evidence="4 5">
    <name type="scientific">Alistipes hominis</name>
    <dbReference type="NCBI Taxonomy" id="2763015"/>
    <lineage>
        <taxon>Bacteria</taxon>
        <taxon>Pseudomonadati</taxon>
        <taxon>Bacteroidota</taxon>
        <taxon>Bacteroidia</taxon>
        <taxon>Bacteroidales</taxon>
        <taxon>Rikenellaceae</taxon>
        <taxon>Alistipes</taxon>
    </lineage>
</organism>
<feature type="domain" description="Putative carbohydrate metabolism" evidence="3">
    <location>
        <begin position="483"/>
        <end position="715"/>
    </location>
</feature>